<organism evidence="1 2">
    <name type="scientific">Aspergillus pseudodeflectus</name>
    <dbReference type="NCBI Taxonomy" id="176178"/>
    <lineage>
        <taxon>Eukaryota</taxon>
        <taxon>Fungi</taxon>
        <taxon>Dikarya</taxon>
        <taxon>Ascomycota</taxon>
        <taxon>Pezizomycotina</taxon>
        <taxon>Eurotiomycetes</taxon>
        <taxon>Eurotiomycetidae</taxon>
        <taxon>Eurotiales</taxon>
        <taxon>Aspergillaceae</taxon>
        <taxon>Aspergillus</taxon>
        <taxon>Aspergillus subgen. Nidulantes</taxon>
    </lineage>
</organism>
<gene>
    <name evidence="1" type="ORF">BJX68DRAFT_214248</name>
</gene>
<reference evidence="1 2" key="1">
    <citation type="submission" date="2024-07" db="EMBL/GenBank/DDBJ databases">
        <title>Section-level genome sequencing and comparative genomics of Aspergillus sections Usti and Cavernicolus.</title>
        <authorList>
            <consortium name="Lawrence Berkeley National Laboratory"/>
            <person name="Nybo J.L."/>
            <person name="Vesth T.C."/>
            <person name="Theobald S."/>
            <person name="Frisvad J.C."/>
            <person name="Larsen T.O."/>
            <person name="Kjaerboelling I."/>
            <person name="Rothschild-Mancinelli K."/>
            <person name="Lyhne E.K."/>
            <person name="Kogle M.E."/>
            <person name="Barry K."/>
            <person name="Clum A."/>
            <person name="Na H."/>
            <person name="Ledsgaard L."/>
            <person name="Lin J."/>
            <person name="Lipzen A."/>
            <person name="Kuo A."/>
            <person name="Riley R."/>
            <person name="Mondo S."/>
            <person name="LaButti K."/>
            <person name="Haridas S."/>
            <person name="Pangalinan J."/>
            <person name="Salamov A.A."/>
            <person name="Simmons B.A."/>
            <person name="Magnuson J.K."/>
            <person name="Chen J."/>
            <person name="Drula E."/>
            <person name="Henrissat B."/>
            <person name="Wiebenga A."/>
            <person name="Lubbers R.J."/>
            <person name="Gomes A.C."/>
            <person name="Macurrencykelacurrency M.R."/>
            <person name="Stajich J."/>
            <person name="Grigoriev I.V."/>
            <person name="Mortensen U.H."/>
            <person name="De vries R.P."/>
            <person name="Baker S.E."/>
            <person name="Andersen M.R."/>
        </authorList>
    </citation>
    <scope>NUCLEOTIDE SEQUENCE [LARGE SCALE GENOMIC DNA]</scope>
    <source>
        <strain evidence="1 2">CBS 756.74</strain>
    </source>
</reference>
<comment type="caution">
    <text evidence="1">The sequence shown here is derived from an EMBL/GenBank/DDBJ whole genome shotgun (WGS) entry which is preliminary data.</text>
</comment>
<evidence type="ECO:0000313" key="1">
    <source>
        <dbReference type="EMBL" id="KAL2838227.1"/>
    </source>
</evidence>
<evidence type="ECO:0000313" key="2">
    <source>
        <dbReference type="Proteomes" id="UP001610444"/>
    </source>
</evidence>
<name>A0ABR4JGH5_9EURO</name>
<dbReference type="RefSeq" id="XP_070892925.1">
    <property type="nucleotide sequence ID" value="XM_071037776.1"/>
</dbReference>
<dbReference type="EMBL" id="JBFXLR010000087">
    <property type="protein sequence ID" value="KAL2838227.1"/>
    <property type="molecule type" value="Genomic_DNA"/>
</dbReference>
<dbReference type="GeneID" id="98152940"/>
<keyword evidence="2" id="KW-1185">Reference proteome</keyword>
<protein>
    <submittedName>
        <fullName evidence="1">Uncharacterized protein</fullName>
    </submittedName>
</protein>
<proteinExistence type="predicted"/>
<sequence length="154" mass="17233">MDCGWGFNRRISSAMIALRFTLFSKTSFKADKKGAGCLEHPRHPRELIAEPVSLYVTALRQSMHHVFLLAEHDGILVNFPSFRLKNPSPGKALIAASMEFATQGMWTPTVDRSLAETNNPTEYRIPILDLGYPFLLCVMPLPSWVDISSCFSTS</sequence>
<dbReference type="Proteomes" id="UP001610444">
    <property type="component" value="Unassembled WGS sequence"/>
</dbReference>
<accession>A0ABR4JGH5</accession>